<dbReference type="Proteomes" id="UP000766698">
    <property type="component" value="Unassembled WGS sequence"/>
</dbReference>
<name>A0ABR6EC76_9ACTN</name>
<dbReference type="InterPro" id="IPR036890">
    <property type="entry name" value="HATPase_C_sf"/>
</dbReference>
<dbReference type="PANTHER" id="PTHR24421:SF10">
    <property type="entry name" value="NITRATE_NITRITE SENSOR PROTEIN NARQ"/>
    <property type="match status" value="1"/>
</dbReference>
<gene>
    <name evidence="12" type="ORF">GL263_00680</name>
</gene>
<dbReference type="SUPFAM" id="SSF55874">
    <property type="entry name" value="ATPase domain of HSP90 chaperone/DNA topoisomerase II/histidine kinase"/>
    <property type="match status" value="1"/>
</dbReference>
<feature type="domain" description="Signal transduction histidine kinase subgroup 3 dimerisation and phosphoacceptor" evidence="11">
    <location>
        <begin position="190"/>
        <end position="254"/>
    </location>
</feature>
<organism evidence="12 13">
    <name type="scientific">Streptomyces durbertensis</name>
    <dbReference type="NCBI Taxonomy" id="2448886"/>
    <lineage>
        <taxon>Bacteria</taxon>
        <taxon>Bacillati</taxon>
        <taxon>Actinomycetota</taxon>
        <taxon>Actinomycetes</taxon>
        <taxon>Kitasatosporales</taxon>
        <taxon>Streptomycetaceae</taxon>
        <taxon>Streptomyces</taxon>
    </lineage>
</organism>
<sequence length="394" mass="40709">MPGFLLAEVLLAVWGGSQGNGVLFRPGAQFTAYALAVVLTAPAGLFPVARPLCAHAAQVLAGVTAARLEASPARSWAARRRTACWLALHTGAGALVAGGTLAIPPAAVLLIALPFSADGSGERWWWAREFHSAPALLAPVAGILLLLLLVAAALYAGRVSAHLAARLLGPTPADRLAAAERRAERLAAGNRLARDLHDSVGHALSAVTLQAAAAGRLLDRDREFTRRALVAIEETARRAVGELDAVLGALREDERSDAAADPISAAPTLTGLDALVSTTRSAGATVRETRSSGLEDLPAAVSREAYRIVQEALTNVLRPAGPVAVRLDLTVHRKELTIVVENEPPPEGRQAGPGGGGRGLTGMAERAALLGGSVSAGPRDGGWRVHARLPVGDT</sequence>
<keyword evidence="4" id="KW-0808">Transferase</keyword>
<evidence type="ECO:0000256" key="9">
    <source>
        <dbReference type="SAM" id="MobiDB-lite"/>
    </source>
</evidence>
<keyword evidence="3" id="KW-0597">Phosphoprotein</keyword>
<evidence type="ECO:0000259" key="11">
    <source>
        <dbReference type="Pfam" id="PF07730"/>
    </source>
</evidence>
<dbReference type="Gene3D" id="1.20.5.1930">
    <property type="match status" value="1"/>
</dbReference>
<evidence type="ECO:0000256" key="5">
    <source>
        <dbReference type="ARBA" id="ARBA00022741"/>
    </source>
</evidence>
<comment type="caution">
    <text evidence="12">The sequence shown here is derived from an EMBL/GenBank/DDBJ whole genome shotgun (WGS) entry which is preliminary data.</text>
</comment>
<dbReference type="PANTHER" id="PTHR24421">
    <property type="entry name" value="NITRATE/NITRITE SENSOR PROTEIN NARX-RELATED"/>
    <property type="match status" value="1"/>
</dbReference>
<proteinExistence type="predicted"/>
<reference evidence="13" key="1">
    <citation type="journal article" date="2020" name="Syst. Appl. Microbiol.">
        <title>Streptomyces alkaliterrae sp. nov., isolated from an alkaline soil, and emended descriptions of Streptomyces alkaliphilus, Streptomyces calidiresistens and Streptomyces durbertensis.</title>
        <authorList>
            <person name="Swiecimska M."/>
            <person name="Golinska P."/>
            <person name="Nouioui I."/>
            <person name="Wypij M."/>
            <person name="Rai M."/>
            <person name="Sangal V."/>
            <person name="Goodfellow M."/>
        </authorList>
    </citation>
    <scope>NUCLEOTIDE SEQUENCE [LARGE SCALE GENOMIC DNA]</scope>
    <source>
        <strain evidence="13">DSM 104538</strain>
    </source>
</reference>
<evidence type="ECO:0000256" key="8">
    <source>
        <dbReference type="ARBA" id="ARBA00023012"/>
    </source>
</evidence>
<feature type="transmembrane region" description="Helical" evidence="10">
    <location>
        <begin position="84"/>
        <end position="115"/>
    </location>
</feature>
<dbReference type="EMBL" id="WMLF01000005">
    <property type="protein sequence ID" value="MBB1242099.1"/>
    <property type="molecule type" value="Genomic_DNA"/>
</dbReference>
<accession>A0ABR6EC76</accession>
<protein>
    <recommendedName>
        <fullName evidence="2">histidine kinase</fullName>
        <ecNumber evidence="2">2.7.13.3</ecNumber>
    </recommendedName>
</protein>
<dbReference type="CDD" id="cd16917">
    <property type="entry name" value="HATPase_UhpB-NarQ-NarX-like"/>
    <property type="match status" value="1"/>
</dbReference>
<dbReference type="EC" id="2.7.13.3" evidence="2"/>
<evidence type="ECO:0000256" key="7">
    <source>
        <dbReference type="ARBA" id="ARBA00022840"/>
    </source>
</evidence>
<evidence type="ECO:0000256" key="2">
    <source>
        <dbReference type="ARBA" id="ARBA00012438"/>
    </source>
</evidence>
<comment type="catalytic activity">
    <reaction evidence="1">
        <text>ATP + protein L-histidine = ADP + protein N-phospho-L-histidine.</text>
        <dbReference type="EC" id="2.7.13.3"/>
    </reaction>
</comment>
<dbReference type="InterPro" id="IPR050482">
    <property type="entry name" value="Sensor_HK_TwoCompSys"/>
</dbReference>
<feature type="region of interest" description="Disordered" evidence="9">
    <location>
        <begin position="340"/>
        <end position="394"/>
    </location>
</feature>
<keyword evidence="10" id="KW-1133">Transmembrane helix</keyword>
<keyword evidence="7" id="KW-0067">ATP-binding</keyword>
<feature type="transmembrane region" description="Helical" evidence="10">
    <location>
        <begin position="135"/>
        <end position="156"/>
    </location>
</feature>
<dbReference type="GO" id="GO:0016301">
    <property type="term" value="F:kinase activity"/>
    <property type="evidence" value="ECO:0007669"/>
    <property type="project" value="UniProtKB-KW"/>
</dbReference>
<evidence type="ECO:0000256" key="3">
    <source>
        <dbReference type="ARBA" id="ARBA00022553"/>
    </source>
</evidence>
<evidence type="ECO:0000313" key="13">
    <source>
        <dbReference type="Proteomes" id="UP000766698"/>
    </source>
</evidence>
<evidence type="ECO:0000313" key="12">
    <source>
        <dbReference type="EMBL" id="MBB1242099.1"/>
    </source>
</evidence>
<keyword evidence="8" id="KW-0902">Two-component regulatory system</keyword>
<evidence type="ECO:0000256" key="10">
    <source>
        <dbReference type="SAM" id="Phobius"/>
    </source>
</evidence>
<dbReference type="Pfam" id="PF07730">
    <property type="entry name" value="HisKA_3"/>
    <property type="match status" value="1"/>
</dbReference>
<dbReference type="Gene3D" id="3.30.565.10">
    <property type="entry name" value="Histidine kinase-like ATPase, C-terminal domain"/>
    <property type="match status" value="1"/>
</dbReference>
<evidence type="ECO:0000256" key="1">
    <source>
        <dbReference type="ARBA" id="ARBA00000085"/>
    </source>
</evidence>
<feature type="compositionally biased region" description="Gly residues" evidence="9">
    <location>
        <begin position="351"/>
        <end position="360"/>
    </location>
</feature>
<dbReference type="InterPro" id="IPR011712">
    <property type="entry name" value="Sig_transdc_His_kin_sub3_dim/P"/>
</dbReference>
<keyword evidence="6 12" id="KW-0418">Kinase</keyword>
<keyword evidence="10" id="KW-0472">Membrane</keyword>
<evidence type="ECO:0000256" key="4">
    <source>
        <dbReference type="ARBA" id="ARBA00022679"/>
    </source>
</evidence>
<keyword evidence="5" id="KW-0547">Nucleotide-binding</keyword>
<feature type="transmembrane region" description="Helical" evidence="10">
    <location>
        <begin position="29"/>
        <end position="49"/>
    </location>
</feature>
<keyword evidence="10" id="KW-0812">Transmembrane</keyword>
<keyword evidence="13" id="KW-1185">Reference proteome</keyword>
<evidence type="ECO:0000256" key="6">
    <source>
        <dbReference type="ARBA" id="ARBA00022777"/>
    </source>
</evidence>